<evidence type="ECO:0000256" key="4">
    <source>
        <dbReference type="ARBA" id="ARBA00023136"/>
    </source>
</evidence>
<keyword evidence="2 6" id="KW-0812">Transmembrane</keyword>
<feature type="transmembrane region" description="Helical" evidence="6">
    <location>
        <begin position="177"/>
        <end position="197"/>
    </location>
</feature>
<evidence type="ECO:0000256" key="2">
    <source>
        <dbReference type="ARBA" id="ARBA00022692"/>
    </source>
</evidence>
<feature type="transmembrane region" description="Helical" evidence="6">
    <location>
        <begin position="484"/>
        <end position="502"/>
    </location>
</feature>
<dbReference type="PANTHER" id="PTHR47704">
    <property type="entry name" value="POTASSIUM TRANSPORTER KIMA"/>
    <property type="match status" value="1"/>
</dbReference>
<proteinExistence type="predicted"/>
<evidence type="ECO:0000256" key="5">
    <source>
        <dbReference type="SAM" id="MobiDB-lite"/>
    </source>
</evidence>
<evidence type="ECO:0000313" key="8">
    <source>
        <dbReference type="Proteomes" id="UP001560267"/>
    </source>
</evidence>
<dbReference type="Pfam" id="PF13520">
    <property type="entry name" value="AA_permease_2"/>
    <property type="match status" value="1"/>
</dbReference>
<evidence type="ECO:0000256" key="3">
    <source>
        <dbReference type="ARBA" id="ARBA00022989"/>
    </source>
</evidence>
<gene>
    <name evidence="7" type="ORF">AB6A68_07455</name>
</gene>
<organism evidence="7 8">
    <name type="scientific">Ferrimicrobium acidiphilum</name>
    <dbReference type="NCBI Taxonomy" id="121039"/>
    <lineage>
        <taxon>Bacteria</taxon>
        <taxon>Bacillati</taxon>
        <taxon>Actinomycetota</taxon>
        <taxon>Acidimicrobiia</taxon>
        <taxon>Acidimicrobiales</taxon>
        <taxon>Acidimicrobiaceae</taxon>
        <taxon>Ferrimicrobium</taxon>
    </lineage>
</organism>
<feature type="transmembrane region" description="Helical" evidence="6">
    <location>
        <begin position="421"/>
        <end position="439"/>
    </location>
</feature>
<comment type="subcellular location">
    <subcellularLocation>
        <location evidence="1">Membrane</location>
        <topology evidence="1">Multi-pass membrane protein</topology>
    </subcellularLocation>
</comment>
<feature type="transmembrane region" description="Helical" evidence="6">
    <location>
        <begin position="349"/>
        <end position="376"/>
    </location>
</feature>
<feature type="transmembrane region" description="Helical" evidence="6">
    <location>
        <begin position="243"/>
        <end position="264"/>
    </location>
</feature>
<feature type="transmembrane region" description="Helical" evidence="6">
    <location>
        <begin position="297"/>
        <end position="319"/>
    </location>
</feature>
<feature type="transmembrane region" description="Helical" evidence="6">
    <location>
        <begin position="459"/>
        <end position="478"/>
    </location>
</feature>
<accession>A0ABV3Y5E4</accession>
<dbReference type="InterPro" id="IPR053153">
    <property type="entry name" value="APC_K+_Transporter"/>
</dbReference>
<dbReference type="PANTHER" id="PTHR47704:SF1">
    <property type="entry name" value="POTASSIUM TRANSPORTER KIMA"/>
    <property type="match status" value="1"/>
</dbReference>
<dbReference type="EMBL" id="JBFSHR010000022">
    <property type="protein sequence ID" value="MEX6429674.1"/>
    <property type="molecule type" value="Genomic_DNA"/>
</dbReference>
<protein>
    <submittedName>
        <fullName evidence="7">Amino acid permease</fullName>
    </submittedName>
</protein>
<dbReference type="RefSeq" id="WP_369084488.1">
    <property type="nucleotide sequence ID" value="NZ_JBFSHR010000022.1"/>
</dbReference>
<evidence type="ECO:0000313" key="7">
    <source>
        <dbReference type="EMBL" id="MEX6429674.1"/>
    </source>
</evidence>
<reference evidence="7 8" key="1">
    <citation type="submission" date="2024-07" db="EMBL/GenBank/DDBJ databases">
        <title>Draft Genome Sequence of Ferrimicrobium acidiphilum Strain YE2023, Isolated from a Pulp of Bioleach Reactor.</title>
        <authorList>
            <person name="Elkina Y.A."/>
            <person name="Bulaeva A.G."/>
            <person name="Beletsky A.V."/>
            <person name="Mardanov A.V."/>
        </authorList>
    </citation>
    <scope>NUCLEOTIDE SEQUENCE [LARGE SCALE GENOMIC DNA]</scope>
    <source>
        <strain evidence="7 8">YE2023</strain>
    </source>
</reference>
<feature type="region of interest" description="Disordered" evidence="5">
    <location>
        <begin position="664"/>
        <end position="684"/>
    </location>
</feature>
<sequence>MPEEDSGSAHGRFQRGFEVRSPRALPRLESFNVPEKLSYRIKNRLLGPPLVTEDLDDQRIGKPTALAILSSDVMSSSAYATEAMLGVLVPAVGLAAFSLVVPVSLLVLVVLIFVTASYLEVIKAYPKAGGAYVVARDTFGSGLARVAAASLFVDYILTVAVSISAGADALASAVPALTPYVTMITVVFVLGIAYGNLRGIREAGKTFAVPTYLFIGSMFLMIGVGVARGIFGHLPVYTHFGAGVYPAGTAGVGLLLGASVFIFLKAFASGGTALTGTEAISNGVSVFQNPQPRNARITLVVMSIILGTLLLGVSGLAAVTHATPYLSGDPTVLSQIARAVFGDSPLGRVLYFALDIFTMGILTLAANTSFAGLPFLASFAASDGFLPKSFTVRGHRLVYSSAIVALAVVSVVLLVATNSNVYTLISLYAIGVFTGFTIAGAGMVKHHLIEREKNWRRRALINGASAVLSAAVDITFIVTKFTAGAWTIVVIVPLLVIVFTRFKRSHDSEVKALTDGLEAIEGEVLPRKHKVLILVDEVDVATVTALNYSRILGADSVTALHFVIDEKHAEALAQQWEAGGLGRTPLELLDCQDRRLRRAAGQVVMDALSDGDSQVSVLIPHRIYPRFSGSILHDQTSGSLAEVIAQLPHATPILIPHRVKPQPLPKVSPRAVSEPFDEASPEPLDSRDGVVPIAHLHVRQRAHVLGRVSVIRLSSYHGTTSTAARLEDATGGLMLVFPGRSAIPGLSSGMNVSAEGTVVEVDGHLAMINPLYEFLPLNAK</sequence>
<keyword evidence="4 6" id="KW-0472">Membrane</keyword>
<dbReference type="InterPro" id="IPR002293">
    <property type="entry name" value="AA/rel_permease1"/>
</dbReference>
<evidence type="ECO:0000256" key="6">
    <source>
        <dbReference type="SAM" id="Phobius"/>
    </source>
</evidence>
<name>A0ABV3Y5E4_9ACTN</name>
<keyword evidence="3 6" id="KW-1133">Transmembrane helix</keyword>
<feature type="transmembrane region" description="Helical" evidence="6">
    <location>
        <begin position="209"/>
        <end position="231"/>
    </location>
</feature>
<keyword evidence="8" id="KW-1185">Reference proteome</keyword>
<feature type="transmembrane region" description="Helical" evidence="6">
    <location>
        <begin position="143"/>
        <end position="165"/>
    </location>
</feature>
<feature type="transmembrane region" description="Helical" evidence="6">
    <location>
        <begin position="103"/>
        <end position="122"/>
    </location>
</feature>
<comment type="caution">
    <text evidence="7">The sequence shown here is derived from an EMBL/GenBank/DDBJ whole genome shotgun (WGS) entry which is preliminary data.</text>
</comment>
<dbReference type="Gene3D" id="1.20.1740.10">
    <property type="entry name" value="Amino acid/polyamine transporter I"/>
    <property type="match status" value="1"/>
</dbReference>
<dbReference type="Proteomes" id="UP001560267">
    <property type="component" value="Unassembled WGS sequence"/>
</dbReference>
<evidence type="ECO:0000256" key="1">
    <source>
        <dbReference type="ARBA" id="ARBA00004141"/>
    </source>
</evidence>
<feature type="transmembrane region" description="Helical" evidence="6">
    <location>
        <begin position="397"/>
        <end position="415"/>
    </location>
</feature>